<name>A0A2P2PGM9_RHIMU</name>
<evidence type="ECO:0000313" key="2">
    <source>
        <dbReference type="EMBL" id="MBX53827.1"/>
    </source>
</evidence>
<feature type="compositionally biased region" description="Low complexity" evidence="1">
    <location>
        <begin position="22"/>
        <end position="37"/>
    </location>
</feature>
<feature type="region of interest" description="Disordered" evidence="1">
    <location>
        <begin position="1"/>
        <end position="37"/>
    </location>
</feature>
<accession>A0A2P2PGM9</accession>
<dbReference type="EMBL" id="GGEC01073343">
    <property type="protein sequence ID" value="MBX53827.1"/>
    <property type="molecule type" value="Transcribed_RNA"/>
</dbReference>
<protein>
    <submittedName>
        <fullName evidence="2">Uncharacterized protein</fullName>
    </submittedName>
</protein>
<feature type="compositionally biased region" description="Basic residues" evidence="1">
    <location>
        <begin position="1"/>
        <end position="18"/>
    </location>
</feature>
<proteinExistence type="predicted"/>
<reference evidence="2" key="1">
    <citation type="submission" date="2018-02" db="EMBL/GenBank/DDBJ databases">
        <title>Rhizophora mucronata_Transcriptome.</title>
        <authorList>
            <person name="Meera S.P."/>
            <person name="Sreeshan A."/>
            <person name="Augustine A."/>
        </authorList>
    </citation>
    <scope>NUCLEOTIDE SEQUENCE</scope>
    <source>
        <tissue evidence="2">Leaf</tissue>
    </source>
</reference>
<organism evidence="2">
    <name type="scientific">Rhizophora mucronata</name>
    <name type="common">Asiatic mangrove</name>
    <dbReference type="NCBI Taxonomy" id="61149"/>
    <lineage>
        <taxon>Eukaryota</taxon>
        <taxon>Viridiplantae</taxon>
        <taxon>Streptophyta</taxon>
        <taxon>Embryophyta</taxon>
        <taxon>Tracheophyta</taxon>
        <taxon>Spermatophyta</taxon>
        <taxon>Magnoliopsida</taxon>
        <taxon>eudicotyledons</taxon>
        <taxon>Gunneridae</taxon>
        <taxon>Pentapetalae</taxon>
        <taxon>rosids</taxon>
        <taxon>fabids</taxon>
        <taxon>Malpighiales</taxon>
        <taxon>Rhizophoraceae</taxon>
        <taxon>Rhizophora</taxon>
    </lineage>
</organism>
<dbReference type="AlphaFoldDB" id="A0A2P2PGM9"/>
<evidence type="ECO:0000256" key="1">
    <source>
        <dbReference type="SAM" id="MobiDB-lite"/>
    </source>
</evidence>
<sequence>MKWLKKRKRTERNRKGKGTVRLANNKLLQLQANSKQR</sequence>